<proteinExistence type="predicted"/>
<gene>
    <name evidence="1" type="ORF">ISU02_03185</name>
</gene>
<dbReference type="Proteomes" id="UP000614200">
    <property type="component" value="Unassembled WGS sequence"/>
</dbReference>
<protein>
    <submittedName>
        <fullName evidence="1">Uncharacterized protein</fullName>
    </submittedName>
</protein>
<dbReference type="RefSeq" id="WP_194700348.1">
    <property type="nucleotide sequence ID" value="NZ_JADKNH010000002.1"/>
</dbReference>
<name>A0ABR9ZNR6_9FIRM</name>
<reference evidence="1 2" key="1">
    <citation type="submission" date="2020-11" db="EMBL/GenBank/DDBJ databases">
        <title>Fusibacter basophilias sp. nov.</title>
        <authorList>
            <person name="Qiu D."/>
        </authorList>
    </citation>
    <scope>NUCLEOTIDE SEQUENCE [LARGE SCALE GENOMIC DNA]</scope>
    <source>
        <strain evidence="1 2">Q10-2</strain>
    </source>
</reference>
<evidence type="ECO:0000313" key="1">
    <source>
        <dbReference type="EMBL" id="MBF4692102.1"/>
    </source>
</evidence>
<dbReference type="EMBL" id="JADKNH010000002">
    <property type="protein sequence ID" value="MBF4692102.1"/>
    <property type="molecule type" value="Genomic_DNA"/>
</dbReference>
<evidence type="ECO:0000313" key="2">
    <source>
        <dbReference type="Proteomes" id="UP000614200"/>
    </source>
</evidence>
<accession>A0ABR9ZNR6</accession>
<keyword evidence="2" id="KW-1185">Reference proteome</keyword>
<sequence length="67" mass="7662">MIKELAEGYLRGVSGKLIEPDAYSVSDEEVEDFDLKFPYKVRVSKSSFARTLYPMLYRVLVVNDIIG</sequence>
<organism evidence="1 2">
    <name type="scientific">Fusibacter ferrireducens</name>
    <dbReference type="NCBI Taxonomy" id="2785058"/>
    <lineage>
        <taxon>Bacteria</taxon>
        <taxon>Bacillati</taxon>
        <taxon>Bacillota</taxon>
        <taxon>Clostridia</taxon>
        <taxon>Eubacteriales</taxon>
        <taxon>Eubacteriales Family XII. Incertae Sedis</taxon>
        <taxon>Fusibacter</taxon>
    </lineage>
</organism>
<comment type="caution">
    <text evidence="1">The sequence shown here is derived from an EMBL/GenBank/DDBJ whole genome shotgun (WGS) entry which is preliminary data.</text>
</comment>